<feature type="region of interest" description="Disordered" evidence="9">
    <location>
        <begin position="2411"/>
        <end position="2435"/>
    </location>
</feature>
<dbReference type="PANTHER" id="PTHR22619">
    <property type="entry name" value="ZINC FINGER SWIM DOMAIN CONTAINING PROTEIN 4, 5, 6"/>
    <property type="match status" value="1"/>
</dbReference>
<feature type="compositionally biased region" description="Polar residues" evidence="9">
    <location>
        <begin position="166"/>
        <end position="176"/>
    </location>
</feature>
<evidence type="ECO:0000256" key="1">
    <source>
        <dbReference type="ARBA" id="ARBA00004514"/>
    </source>
</evidence>
<gene>
    <name evidence="11" type="ORF">LYPA_23C014168</name>
</gene>
<proteinExistence type="inferred from homology"/>
<evidence type="ECO:0000256" key="2">
    <source>
        <dbReference type="ARBA" id="ARBA00008334"/>
    </source>
</evidence>
<dbReference type="Gene3D" id="2.30.30.380">
    <property type="entry name" value="Zn-finger domain of Sec23/24"/>
    <property type="match status" value="1"/>
</dbReference>
<dbReference type="GO" id="GO:0008270">
    <property type="term" value="F:zinc ion binding"/>
    <property type="evidence" value="ECO:0007669"/>
    <property type="project" value="UniProtKB-KW"/>
</dbReference>
<dbReference type="GO" id="GO:0005829">
    <property type="term" value="C:cytosol"/>
    <property type="evidence" value="ECO:0007669"/>
    <property type="project" value="UniProtKB-SubCell"/>
</dbReference>
<dbReference type="SUPFAM" id="SSF81995">
    <property type="entry name" value="beta-sandwich domain of Sec23/24"/>
    <property type="match status" value="1"/>
</dbReference>
<feature type="compositionally biased region" description="Polar residues" evidence="9">
    <location>
        <begin position="90"/>
        <end position="101"/>
    </location>
</feature>
<name>A0A485NL14_LYNPA</name>
<feature type="region of interest" description="Disordered" evidence="9">
    <location>
        <begin position="1795"/>
        <end position="2011"/>
    </location>
</feature>
<dbReference type="InterPro" id="IPR012990">
    <property type="entry name" value="Beta-sandwich_Sec23_24"/>
</dbReference>
<dbReference type="InterPro" id="IPR048370">
    <property type="entry name" value="ZSWIM4-8_C"/>
</dbReference>
<dbReference type="Pfam" id="PF25572">
    <property type="entry name" value="TPR_ZSWIM8"/>
    <property type="match status" value="1"/>
</dbReference>
<keyword evidence="3" id="KW-0813">Transport</keyword>
<dbReference type="GO" id="GO:0006886">
    <property type="term" value="P:intracellular protein transport"/>
    <property type="evidence" value="ECO:0007669"/>
    <property type="project" value="InterPro"/>
</dbReference>
<dbReference type="InterPro" id="IPR006895">
    <property type="entry name" value="Znf_Sec23_Sec24"/>
</dbReference>
<dbReference type="FunFam" id="2.30.30.380:FF:000003">
    <property type="entry name" value="SEC24 homolog D, COPII coat complex component"/>
    <property type="match status" value="1"/>
</dbReference>
<feature type="compositionally biased region" description="Polar residues" evidence="9">
    <location>
        <begin position="1923"/>
        <end position="1938"/>
    </location>
</feature>
<feature type="compositionally biased region" description="Gly residues" evidence="9">
    <location>
        <begin position="1898"/>
        <end position="1909"/>
    </location>
</feature>
<feature type="compositionally biased region" description="Gly residues" evidence="9">
    <location>
        <begin position="1353"/>
        <end position="1376"/>
    </location>
</feature>
<dbReference type="InterPro" id="IPR007527">
    <property type="entry name" value="Znf_SWIM"/>
</dbReference>
<dbReference type="EMBL" id="CAAGRJ010019373">
    <property type="protein sequence ID" value="VFV34235.1"/>
    <property type="molecule type" value="Genomic_DNA"/>
</dbReference>
<evidence type="ECO:0000256" key="6">
    <source>
        <dbReference type="ARBA" id="ARBA00022833"/>
    </source>
</evidence>
<feature type="compositionally biased region" description="Polar residues" evidence="9">
    <location>
        <begin position="204"/>
        <end position="215"/>
    </location>
</feature>
<evidence type="ECO:0000256" key="4">
    <source>
        <dbReference type="ARBA" id="ARBA00022723"/>
    </source>
</evidence>
<evidence type="ECO:0000313" key="11">
    <source>
        <dbReference type="EMBL" id="VFV34235.1"/>
    </source>
</evidence>
<feature type="domain" description="SWIM-type" evidence="10">
    <location>
        <begin position="948"/>
        <end position="984"/>
    </location>
</feature>
<evidence type="ECO:0000256" key="5">
    <source>
        <dbReference type="ARBA" id="ARBA00022771"/>
    </source>
</evidence>
<dbReference type="InterPro" id="IPR006896">
    <property type="entry name" value="Sec23/24_trunk_dom"/>
</dbReference>
<keyword evidence="5 8" id="KW-0863">Zinc-finger</keyword>
<dbReference type="Proteomes" id="UP000386466">
    <property type="component" value="Unassembled WGS sequence"/>
</dbReference>
<keyword evidence="6" id="KW-0862">Zinc</keyword>
<comment type="subcellular location">
    <subcellularLocation>
        <location evidence="1">Cytoplasm</location>
        <location evidence="1">Cytosol</location>
    </subcellularLocation>
</comment>
<accession>A0A485NL14</accession>
<keyword evidence="7" id="KW-0653">Protein transport</keyword>
<dbReference type="GO" id="GO:0006888">
    <property type="term" value="P:endoplasmic reticulum to Golgi vesicle-mediated transport"/>
    <property type="evidence" value="ECO:0007669"/>
    <property type="project" value="InterPro"/>
</dbReference>
<dbReference type="PANTHER" id="PTHR22619:SF1">
    <property type="entry name" value="ZINC FINGER SWIM DOMAIN-CONTAINING PROTEIN 8"/>
    <property type="match status" value="1"/>
</dbReference>
<evidence type="ECO:0000256" key="9">
    <source>
        <dbReference type="SAM" id="MobiDB-lite"/>
    </source>
</evidence>
<evidence type="ECO:0000256" key="8">
    <source>
        <dbReference type="PROSITE-ProRule" id="PRU00325"/>
    </source>
</evidence>
<organism evidence="11 12">
    <name type="scientific">Lynx pardinus</name>
    <name type="common">Iberian lynx</name>
    <name type="synonym">Felis pardina</name>
    <dbReference type="NCBI Taxonomy" id="191816"/>
    <lineage>
        <taxon>Eukaryota</taxon>
        <taxon>Metazoa</taxon>
        <taxon>Chordata</taxon>
        <taxon>Craniata</taxon>
        <taxon>Vertebrata</taxon>
        <taxon>Euteleostomi</taxon>
        <taxon>Mammalia</taxon>
        <taxon>Eutheria</taxon>
        <taxon>Laurasiatheria</taxon>
        <taxon>Carnivora</taxon>
        <taxon>Feliformia</taxon>
        <taxon>Felidae</taxon>
        <taxon>Felinae</taxon>
        <taxon>Lynx</taxon>
    </lineage>
</organism>
<dbReference type="Pfam" id="PF21055">
    <property type="entry name" value="ZSWIM4-8_C"/>
    <property type="match status" value="1"/>
</dbReference>
<dbReference type="Pfam" id="PF04811">
    <property type="entry name" value="Sec23_trunk"/>
    <property type="match status" value="1"/>
</dbReference>
<feature type="region of interest" description="Disordered" evidence="9">
    <location>
        <begin position="1292"/>
        <end position="1499"/>
    </location>
</feature>
<feature type="compositionally biased region" description="Low complexity" evidence="9">
    <location>
        <begin position="1953"/>
        <end position="1988"/>
    </location>
</feature>
<feature type="region of interest" description="Disordered" evidence="9">
    <location>
        <begin position="1577"/>
        <end position="1597"/>
    </location>
</feature>
<dbReference type="SUPFAM" id="SSF53300">
    <property type="entry name" value="vWA-like"/>
    <property type="match status" value="1"/>
</dbReference>
<dbReference type="InterPro" id="IPR041742">
    <property type="entry name" value="Sec24-like_trunk_dom"/>
</dbReference>
<protein>
    <submittedName>
        <fullName evidence="11">Zinc finger swim domain-containing</fullName>
    </submittedName>
</protein>
<dbReference type="GO" id="GO:0031462">
    <property type="term" value="C:Cul2-RING ubiquitin ligase complex"/>
    <property type="evidence" value="ECO:0007669"/>
    <property type="project" value="TreeGrafter"/>
</dbReference>
<dbReference type="InterPro" id="IPR036174">
    <property type="entry name" value="Znf_Sec23_Sec24_sf"/>
</dbReference>
<dbReference type="Pfam" id="PF08033">
    <property type="entry name" value="Sec23_BS"/>
    <property type="match status" value="1"/>
</dbReference>
<evidence type="ECO:0000256" key="3">
    <source>
        <dbReference type="ARBA" id="ARBA00022448"/>
    </source>
</evidence>
<dbReference type="FunFam" id="3.40.50.410:FF:000020">
    <property type="entry name" value="protein transport protein Sec24D isoform X1"/>
    <property type="match status" value="1"/>
</dbReference>
<dbReference type="PROSITE" id="PS50966">
    <property type="entry name" value="ZF_SWIM"/>
    <property type="match status" value="1"/>
</dbReference>
<dbReference type="InterPro" id="IPR057945">
    <property type="entry name" value="TPR_ZSWIM8"/>
</dbReference>
<dbReference type="GO" id="GO:0030127">
    <property type="term" value="C:COPII vesicle coat"/>
    <property type="evidence" value="ECO:0007669"/>
    <property type="project" value="InterPro"/>
</dbReference>
<feature type="compositionally biased region" description="Pro residues" evidence="9">
    <location>
        <begin position="8"/>
        <end position="19"/>
    </location>
</feature>
<feature type="region of interest" description="Disordered" evidence="9">
    <location>
        <begin position="152"/>
        <end position="326"/>
    </location>
</feature>
<dbReference type="Gene3D" id="3.40.50.410">
    <property type="entry name" value="von Willebrand factor, type A domain"/>
    <property type="match status" value="1"/>
</dbReference>
<dbReference type="Gene3D" id="2.60.40.1670">
    <property type="entry name" value="beta-sandwich domain of Sec23/24"/>
    <property type="match status" value="1"/>
</dbReference>
<feature type="compositionally biased region" description="Polar residues" evidence="9">
    <location>
        <begin position="1798"/>
        <end position="1819"/>
    </location>
</feature>
<evidence type="ECO:0000256" key="7">
    <source>
        <dbReference type="ARBA" id="ARBA00022927"/>
    </source>
</evidence>
<keyword evidence="4" id="KW-0479">Metal-binding</keyword>
<dbReference type="InterPro" id="IPR036465">
    <property type="entry name" value="vWFA_dom_sf"/>
</dbReference>
<reference evidence="11 12" key="1">
    <citation type="submission" date="2019-01" db="EMBL/GenBank/DDBJ databases">
        <authorList>
            <person name="Alioto T."/>
            <person name="Alioto T."/>
        </authorList>
    </citation>
    <scope>NUCLEOTIDE SEQUENCE [LARGE SCALE GENOMIC DNA]</scope>
</reference>
<dbReference type="Pfam" id="PF04810">
    <property type="entry name" value="zf-Sec23_Sec24"/>
    <property type="match status" value="1"/>
</dbReference>
<evidence type="ECO:0000259" key="10">
    <source>
        <dbReference type="PROSITE" id="PS50966"/>
    </source>
</evidence>
<comment type="similarity">
    <text evidence="2">Belongs to the SEC23/SEC24 family. SEC24 subfamily.</text>
</comment>
<dbReference type="SUPFAM" id="SSF82919">
    <property type="entry name" value="Zn-finger domain of Sec23/24"/>
    <property type="match status" value="1"/>
</dbReference>
<evidence type="ECO:0000313" key="12">
    <source>
        <dbReference type="Proteomes" id="UP000386466"/>
    </source>
</evidence>
<sequence length="2679" mass="285095">MNVNQSAPPVPPFGQPQPVYPGYHQSGYGGQPGSTAPPTSYGAYNGPVPGYQQTPPPGVSRAPPSSEAPPASTAQAPCGQAAYGQFGQGDVQNGPSSTVQMQRFPGSQPFGSVPLAPVVSQPAVLQPFGPPPTSAQVTAQLAGMQISGAVAPALPPVGLGYGPPTSLASASGSFPNSGLYGSYPQGQAPPLSQGQGHLGAQRSAPPQASSFTSPASGGPRMPSMTGPLLPGQGFGGPSVSQPNHVSSPPPQALPPGSQMTGPPGPPPPMHSSQQPGYQLQQNGSFGPARGPQPNYGSPYPGASTFGSQPGPPQPLPPKRLDPDAIPSPIQVIEDDRNNRGSEPFVTGVRGQVPPLVTTNFLVKDQGNASPRYIRCTSYNIPCTSDMAKQAQVPLAAVIKPLARLPPEEASPYVVDHGESGPLRCNRCKAYMCPFMQFIEGGRRFQCCFCSCINDVPPQYFQHLDHTGKRVDAYDRPELSLGSYEFLATVDYCKNNKFPSPPAFIFMIDVSYNAIRSGLVRLLCEELKSLLDFLPREGGAEESAIRVGFVTYNKVLHFYNVKSSLAQPQMMVVSDVADMFVPLLDGFLVNVSESRAVITSLLDQIPEMFADTRETETVFAPVIQAGMEALKAAECAGKLFLFHTSLPIAEAPGKLKNRDDRKLINTDKEKTLFQPQTGAYQTLAKECVAQGCCVDLFLFPNQYVDVATLSVVPQLTGGSVYKYACFQVENDQERFLSDLRRDVQKVVGFDAVMRVRTSTGIRAVDFFGAFYMSNTTDVELAGLDGDKTVTVEFKHDDRLNEESGALLQSHCDVPADRDRYVRELMRYIPVGGAGAGLGVEGGARGGDGLVIPLVELSAKQVAFHIPFEVVEKVYPPVPEQLQLRIAFWSFPENEEDIRLYSCLANGSADEFQRGDQLFRMRAVKDPLQIGFHLSATVVPPQMVPPKGAYNVAVMFDRCRVTSCSCTCGAGAKWCTHVVALCLFRIHNASAVCLRAPVSESLSRLQRDQLQKFAQYLISELPQQILPTAQRLLDELLSSQSTAINTVCGAPDPTAGPSASDQSTWYLDESTLTDNIKKTLHKFCGPSPVVFSDVNSMYLSSTEPPAAAEWACLLRPLRGREPEGVWNLLSIVREMFKRRDSNAAPLLEILTDQCLTYEQITGWWYSVRTSASHSSASGHTGRSNGQSEVAAHACASMCDEMVTLWRLAVLDPALSPQRRRELCAQLRQWQLKVIENVKRGQHKKTLERLFPGFRPAVEACYFNWEEAYPLPGVTYSGTDRKLALCWARALPPRPGASRSGGLEESRERPRSLPSEPAVRPKEPGAKRKGLGEGVPSSQRGPRRLSGGDKSLHKMGPGGGKAKALGGAGSGGKGSAGGGSKRRLSSEDSSLEPDLAEMSLDDSSLALGAEASTFGGFPESPPPCPPPGGSRGPSTFLPEPPDTYEEDGGVYFSEGPEPPTASAGPHGLLPGEVCTRDDLPSTDESGNGLPKTKEAATAVGEEDDDYQAYYLNAQDGAGGEEEKAEGGAGEEHDLFAGLKPLEQESRMEILFACAEALHAHGYSSEASRLTVELAQDLLANPPDLKVEPPPAKGKKNKVSTSRQTWVATNTLTKAAFLLTVLSERPEHHNLAFRVGMFALELQRPPASTKALEVKLAYQESEVAALLKKIPLGPSEMSTMRCRAEELREGTLCDYRPVLPLMLASFIFDVLCAPVVSPTGSRPPSRNWNNEMPGDEELGFEAAVAALGMKTTVSEAEHPLLCEGTRREKGDLALALMITYKDDQAKLKKILDKLLDRESQTHKPQTLSSFYSSSRPATASQRSPSKHGGPSAPGALQPLTSGSAGPPQPGNVAGAGPGPSEGFTEKNVPESSPHSPCEGLPSEAALTPRTEGKVPSRLALGSRGGYNGRGWGSPGRPKKKHTGMASIDSSAPETTSDSSPTLSRRPLRGGWAPTSWGRGQDSDSISSSSSDSLGSSSSSGSRRASASGGARAKTVEVGRYKGRRPESHAPHVPNQPSEAAAHFYFELAKTVLIKAGGNSSTSIFTHPSSSGGHQGPHRNLHLCAFEIGLYALGLHNFVSPNWLSRTYSSHVSWITGQAMEIGSAALTILVECWDGHLTPPEVASLADRASRARDSNMVRAAAELALSCLPHAHALNPNEIQRALVQCKEQDNLMLEKACMAVEEAAKGGGVYPEVLFEVAHQWFWLYEQTAGGSSTAREGATSCSASGIRAAGEAGRGLPEGRGGPGTEPVTVAAAAVTAAATVVPVISVGSSLYPGPGLGHGHSPGLHPYTALQPHLPCSPQYLTHPAHPAHPMPHMPRPAVFPVPSSAYPQGVHPAFLGAQYPYSVTPPSLAATAVSFPVPSMAPITVHPYHTEPGLPLPTSVACELWGQGTVSSVHPASTFPAIQGASLPALTTQPSPLVSGGFPPPEEETHSQPVNPHSLHHLHAAYRVGMLALEMLGRRAHNDHPNNFSRSPPYTDDVKWLLGLAAKLGDRHGDAAAAEPCSCPQPPACPGLPPTGAALPAGIHAVHSPPFDSPDPCRLRRLCECDPQCPQRLLSDTHGHDAVQRHPAEPQAQQTDQGAVAAGLTRDDHLLPMSLAPLGSYTGIQACGYGGPSHRGSESWLDRSSPLSSLVAQTGSCSWAVAWGQDVSNPRSLGLGETALSGRGHWVASGIYLAFINI</sequence>
<feature type="compositionally biased region" description="Basic and acidic residues" evidence="9">
    <location>
        <begin position="1299"/>
        <end position="1308"/>
    </location>
</feature>
<feature type="compositionally biased region" description="Pro residues" evidence="9">
    <location>
        <begin position="1416"/>
        <end position="1425"/>
    </location>
</feature>
<feature type="region of interest" description="Disordered" evidence="9">
    <location>
        <begin position="1"/>
        <end position="108"/>
    </location>
</feature>
<keyword evidence="12" id="KW-1185">Reference proteome</keyword>
<dbReference type="CDD" id="cd01479">
    <property type="entry name" value="Sec24-like"/>
    <property type="match status" value="1"/>
</dbReference>
<feature type="compositionally biased region" description="Low complexity" evidence="9">
    <location>
        <begin position="60"/>
        <end position="77"/>
    </location>
</feature>
<feature type="compositionally biased region" description="Basic and acidic residues" evidence="9">
    <location>
        <begin position="1989"/>
        <end position="2005"/>
    </location>
</feature>